<proteinExistence type="predicted"/>
<evidence type="ECO:0000313" key="2">
    <source>
        <dbReference type="Proteomes" id="UP000320481"/>
    </source>
</evidence>
<reference evidence="1" key="1">
    <citation type="journal article" date="2019" name="Microbiol. Resour. Announc.">
        <title>Draft Genomic Sequences of Streptomyces misionensis and Streptomyces albidoflavus, bacteria applied for phytopathogen biocontrol.</title>
        <authorList>
            <person name="Pylro V."/>
            <person name="Dias A."/>
            <person name="Andreote F."/>
            <person name="Varani A."/>
            <person name="Andreote C."/>
            <person name="Bernardo E."/>
            <person name="Martins T."/>
        </authorList>
    </citation>
    <scope>NUCLEOTIDE SEQUENCE [LARGE SCALE GENOMIC DNA]</scope>
    <source>
        <strain evidence="1">66</strain>
    </source>
</reference>
<gene>
    <name evidence="1" type="ORF">FRZ03_34905</name>
</gene>
<keyword evidence="2" id="KW-1185">Reference proteome</keyword>
<protein>
    <submittedName>
        <fullName evidence="1">Uncharacterized protein</fullName>
    </submittedName>
</protein>
<dbReference type="AlphaFoldDB" id="A0A5C6IRU4"/>
<name>A0A5C6IRU4_9ACTN</name>
<dbReference type="Proteomes" id="UP000320481">
    <property type="component" value="Unassembled WGS sequence"/>
</dbReference>
<accession>A0A5C6IRU4</accession>
<dbReference type="EMBL" id="VOGW01000191">
    <property type="protein sequence ID" value="TWV31666.1"/>
    <property type="molecule type" value="Genomic_DNA"/>
</dbReference>
<organism evidence="1 2">
    <name type="scientific">Streptomyces misionensis</name>
    <dbReference type="NCBI Taxonomy" id="67331"/>
    <lineage>
        <taxon>Bacteria</taxon>
        <taxon>Bacillati</taxon>
        <taxon>Actinomycetota</taxon>
        <taxon>Actinomycetes</taxon>
        <taxon>Kitasatosporales</taxon>
        <taxon>Streptomycetaceae</taxon>
        <taxon>Streptomyces</taxon>
    </lineage>
</organism>
<comment type="caution">
    <text evidence="1">The sequence shown here is derived from an EMBL/GenBank/DDBJ whole genome shotgun (WGS) entry which is preliminary data.</text>
</comment>
<sequence length="145" mass="14827">MDPVSVGLLTALAGGPGGELGRQAWAGLGELVRRPFRRTGGPAAAPDPVAAASGEAELARLAEDPRDPAAARALGAALAARADADAEFGELLRRWSESAQRISLRSEHVHNSISGGTFSAPVFQGRDFSGMTFGAPAPKQDPADG</sequence>
<evidence type="ECO:0000313" key="1">
    <source>
        <dbReference type="EMBL" id="TWV31666.1"/>
    </source>
</evidence>
<dbReference type="RefSeq" id="WP_146469064.1">
    <property type="nucleotide sequence ID" value="NZ_VOGW01000191.1"/>
</dbReference>